<gene>
    <name evidence="6" type="ORF">CVAR292_00534</name>
</gene>
<evidence type="ECO:0000256" key="4">
    <source>
        <dbReference type="ARBA" id="ARBA00022967"/>
    </source>
</evidence>
<dbReference type="OrthoDB" id="3579586at2"/>
<dbReference type="SMART" id="SM00382">
    <property type="entry name" value="AAA"/>
    <property type="match status" value="1"/>
</dbReference>
<dbReference type="AlphaFoldDB" id="A0A120N4W4"/>
<sequence>MTGTQDTPLLVADSVTAELGGREILHGLDLTLNCGEVLGLIGPNGAGKSTLLAVLAGDTHPTTGSVTLLGRDYHDYTPRDAARARAVMLQDSTVSFAHLVRDVVEMGRAAWPKDPGRDAGIVDACLAEVGMDHMQHREITTLSGGERARVALARVMAQQARCVMLDEPTAAMDIGHQERTMHSAHRVAARPGEGGEGRGVIVVLHDLNLAARYCDRLALLCDGRIVVVGTPREVCTSERLSEVYRWPVSVSEVDGQLWIRPTPGAGLPVGQPDNQPFD</sequence>
<dbReference type="NCBIfam" id="NF010068">
    <property type="entry name" value="PRK13548.1"/>
    <property type="match status" value="1"/>
</dbReference>
<keyword evidence="2" id="KW-0547">Nucleotide-binding</keyword>
<dbReference type="Proteomes" id="UP000182498">
    <property type="component" value="Unassembled WGS sequence"/>
</dbReference>
<keyword evidence="1" id="KW-0813">Transport</keyword>
<dbReference type="EMBL" id="FAUH01000003">
    <property type="protein sequence ID" value="CUU65216.1"/>
    <property type="molecule type" value="Genomic_DNA"/>
</dbReference>
<keyword evidence="6" id="KW-0378">Hydrolase</keyword>
<name>A0A120N4W4_9CORY</name>
<dbReference type="GO" id="GO:0016887">
    <property type="term" value="F:ATP hydrolysis activity"/>
    <property type="evidence" value="ECO:0007669"/>
    <property type="project" value="InterPro"/>
</dbReference>
<dbReference type="InterPro" id="IPR003439">
    <property type="entry name" value="ABC_transporter-like_ATP-bd"/>
</dbReference>
<dbReference type="InterPro" id="IPR003593">
    <property type="entry name" value="AAA+_ATPase"/>
</dbReference>
<proteinExistence type="predicted"/>
<dbReference type="InterPro" id="IPR017871">
    <property type="entry name" value="ABC_transporter-like_CS"/>
</dbReference>
<dbReference type="Pfam" id="PF00005">
    <property type="entry name" value="ABC_tran"/>
    <property type="match status" value="1"/>
</dbReference>
<protein>
    <submittedName>
        <fullName evidence="6">ABC-type hemin transport system, ATPase component</fullName>
        <ecNumber evidence="6">3.6.3.34</ecNumber>
    </submittedName>
</protein>
<dbReference type="EC" id="3.6.3.34" evidence="6"/>
<dbReference type="PROSITE" id="PS50893">
    <property type="entry name" value="ABC_TRANSPORTER_2"/>
    <property type="match status" value="1"/>
</dbReference>
<dbReference type="Gene3D" id="3.40.50.300">
    <property type="entry name" value="P-loop containing nucleotide triphosphate hydrolases"/>
    <property type="match status" value="1"/>
</dbReference>
<keyword evidence="3" id="KW-0067">ATP-binding</keyword>
<evidence type="ECO:0000256" key="2">
    <source>
        <dbReference type="ARBA" id="ARBA00022741"/>
    </source>
</evidence>
<keyword evidence="4" id="KW-1278">Translocase</keyword>
<reference evidence="7" key="1">
    <citation type="submission" date="2015-11" db="EMBL/GenBank/DDBJ databases">
        <authorList>
            <person name="Dugat-Bony E."/>
        </authorList>
    </citation>
    <scope>NUCLEOTIDE SEQUENCE [LARGE SCALE GENOMIC DNA]</scope>
    <source>
        <strain evidence="7">Mu292</strain>
    </source>
</reference>
<organism evidence="6 7">
    <name type="scientific">Corynebacterium variabile</name>
    <dbReference type="NCBI Taxonomy" id="1727"/>
    <lineage>
        <taxon>Bacteria</taxon>
        <taxon>Bacillati</taxon>
        <taxon>Actinomycetota</taxon>
        <taxon>Actinomycetes</taxon>
        <taxon>Mycobacteriales</taxon>
        <taxon>Corynebacteriaceae</taxon>
        <taxon>Corynebacterium</taxon>
    </lineage>
</organism>
<evidence type="ECO:0000256" key="3">
    <source>
        <dbReference type="ARBA" id="ARBA00022840"/>
    </source>
</evidence>
<evidence type="ECO:0000256" key="1">
    <source>
        <dbReference type="ARBA" id="ARBA00022448"/>
    </source>
</evidence>
<dbReference type="RefSeq" id="WP_073883523.1">
    <property type="nucleotide sequence ID" value="NZ_FAUH01000003.1"/>
</dbReference>
<dbReference type="GO" id="GO:0005524">
    <property type="term" value="F:ATP binding"/>
    <property type="evidence" value="ECO:0007669"/>
    <property type="project" value="UniProtKB-KW"/>
</dbReference>
<dbReference type="PANTHER" id="PTHR42794">
    <property type="entry name" value="HEMIN IMPORT ATP-BINDING PROTEIN HMUV"/>
    <property type="match status" value="1"/>
</dbReference>
<dbReference type="InterPro" id="IPR027417">
    <property type="entry name" value="P-loop_NTPase"/>
</dbReference>
<feature type="domain" description="ABC transporter" evidence="5">
    <location>
        <begin position="10"/>
        <end position="247"/>
    </location>
</feature>
<evidence type="ECO:0000313" key="7">
    <source>
        <dbReference type="Proteomes" id="UP000182498"/>
    </source>
</evidence>
<evidence type="ECO:0000259" key="5">
    <source>
        <dbReference type="PROSITE" id="PS50893"/>
    </source>
</evidence>
<keyword evidence="7" id="KW-1185">Reference proteome</keyword>
<accession>A0A120N4W4</accession>
<dbReference type="CDD" id="cd03214">
    <property type="entry name" value="ABC_Iron-Siderophores_B12_Hemin"/>
    <property type="match status" value="1"/>
</dbReference>
<dbReference type="PROSITE" id="PS00211">
    <property type="entry name" value="ABC_TRANSPORTER_1"/>
    <property type="match status" value="1"/>
</dbReference>
<dbReference type="SUPFAM" id="SSF52540">
    <property type="entry name" value="P-loop containing nucleoside triphosphate hydrolases"/>
    <property type="match status" value="1"/>
</dbReference>
<dbReference type="PANTHER" id="PTHR42794:SF1">
    <property type="entry name" value="HEMIN IMPORT ATP-BINDING PROTEIN HMUV"/>
    <property type="match status" value="1"/>
</dbReference>
<evidence type="ECO:0000313" key="6">
    <source>
        <dbReference type="EMBL" id="CUU65216.1"/>
    </source>
</evidence>